<protein>
    <submittedName>
        <fullName evidence="5">GntR family transcriptional regulator</fullName>
    </submittedName>
</protein>
<evidence type="ECO:0000313" key="5">
    <source>
        <dbReference type="EMBL" id="MFC5175918.1"/>
    </source>
</evidence>
<dbReference type="RefSeq" id="WP_378587438.1">
    <property type="nucleotide sequence ID" value="NZ_JBHSKD010000004.1"/>
</dbReference>
<reference evidence="6" key="1">
    <citation type="journal article" date="2019" name="Int. J. Syst. Evol. Microbiol.">
        <title>The Global Catalogue of Microorganisms (GCM) 10K type strain sequencing project: providing services to taxonomists for standard genome sequencing and annotation.</title>
        <authorList>
            <consortium name="The Broad Institute Genomics Platform"/>
            <consortium name="The Broad Institute Genome Sequencing Center for Infectious Disease"/>
            <person name="Wu L."/>
            <person name="Ma J."/>
        </authorList>
    </citation>
    <scope>NUCLEOTIDE SEQUENCE [LARGE SCALE GENOMIC DNA]</scope>
    <source>
        <strain evidence="6">DFY41</strain>
    </source>
</reference>
<dbReference type="InterPro" id="IPR036388">
    <property type="entry name" value="WH-like_DNA-bd_sf"/>
</dbReference>
<proteinExistence type="predicted"/>
<evidence type="ECO:0000256" key="3">
    <source>
        <dbReference type="ARBA" id="ARBA00023163"/>
    </source>
</evidence>
<keyword evidence="3" id="KW-0804">Transcription</keyword>
<dbReference type="EMBL" id="JBHSKD010000004">
    <property type="protein sequence ID" value="MFC5175918.1"/>
    <property type="molecule type" value="Genomic_DNA"/>
</dbReference>
<dbReference type="CDD" id="cd07377">
    <property type="entry name" value="WHTH_GntR"/>
    <property type="match status" value="1"/>
</dbReference>
<dbReference type="Gene3D" id="1.10.10.10">
    <property type="entry name" value="Winged helix-like DNA-binding domain superfamily/Winged helix DNA-binding domain"/>
    <property type="match status" value="1"/>
</dbReference>
<dbReference type="SMART" id="SM00345">
    <property type="entry name" value="HTH_GNTR"/>
    <property type="match status" value="1"/>
</dbReference>
<dbReference type="PANTHER" id="PTHR38445:SF9">
    <property type="entry name" value="HTH-TYPE TRANSCRIPTIONAL REPRESSOR YTRA"/>
    <property type="match status" value="1"/>
</dbReference>
<evidence type="ECO:0000256" key="2">
    <source>
        <dbReference type="ARBA" id="ARBA00023125"/>
    </source>
</evidence>
<evidence type="ECO:0000313" key="6">
    <source>
        <dbReference type="Proteomes" id="UP001596087"/>
    </source>
</evidence>
<keyword evidence="1" id="KW-0805">Transcription regulation</keyword>
<dbReference type="InterPro" id="IPR000524">
    <property type="entry name" value="Tscrpt_reg_HTH_GntR"/>
</dbReference>
<evidence type="ECO:0000256" key="1">
    <source>
        <dbReference type="ARBA" id="ARBA00023015"/>
    </source>
</evidence>
<accession>A0ABW0BFD2</accession>
<name>A0ABW0BFD2_9ACTN</name>
<dbReference type="SUPFAM" id="SSF46785">
    <property type="entry name" value="Winged helix' DNA-binding domain"/>
    <property type="match status" value="1"/>
</dbReference>
<evidence type="ECO:0000259" key="4">
    <source>
        <dbReference type="PROSITE" id="PS50949"/>
    </source>
</evidence>
<dbReference type="InterPro" id="IPR036390">
    <property type="entry name" value="WH_DNA-bd_sf"/>
</dbReference>
<sequence length="118" mass="12325">MEVHPLDPSSDQPPYEQLRRQIASRASSGGDLAPGTRLPTVRGLAAELGLAVNTVAKSYRALEHDGVIVTRGRGGTFVASAPEAGSADAEQAAAAYAATARRLGLGLDDATRLLERSW</sequence>
<dbReference type="PANTHER" id="PTHR38445">
    <property type="entry name" value="HTH-TYPE TRANSCRIPTIONAL REPRESSOR YTRA"/>
    <property type="match status" value="1"/>
</dbReference>
<keyword evidence="2" id="KW-0238">DNA-binding</keyword>
<keyword evidence="6" id="KW-1185">Reference proteome</keyword>
<gene>
    <name evidence="5" type="ORF">ACFPGP_04490</name>
</gene>
<organism evidence="5 6">
    <name type="scientific">Nocardioides taihuensis</name>
    <dbReference type="NCBI Taxonomy" id="1835606"/>
    <lineage>
        <taxon>Bacteria</taxon>
        <taxon>Bacillati</taxon>
        <taxon>Actinomycetota</taxon>
        <taxon>Actinomycetes</taxon>
        <taxon>Propionibacteriales</taxon>
        <taxon>Nocardioidaceae</taxon>
        <taxon>Nocardioides</taxon>
    </lineage>
</organism>
<dbReference type="Proteomes" id="UP001596087">
    <property type="component" value="Unassembled WGS sequence"/>
</dbReference>
<feature type="domain" description="HTH gntR-type" evidence="4">
    <location>
        <begin position="12"/>
        <end position="81"/>
    </location>
</feature>
<dbReference type="Pfam" id="PF00392">
    <property type="entry name" value="GntR"/>
    <property type="match status" value="1"/>
</dbReference>
<comment type="caution">
    <text evidence="5">The sequence shown here is derived from an EMBL/GenBank/DDBJ whole genome shotgun (WGS) entry which is preliminary data.</text>
</comment>
<dbReference type="PROSITE" id="PS50949">
    <property type="entry name" value="HTH_GNTR"/>
    <property type="match status" value="1"/>
</dbReference>